<organism evidence="2 3">
    <name type="scientific">Diceros bicornis minor</name>
    <name type="common">South-central black rhinoceros</name>
    <dbReference type="NCBI Taxonomy" id="77932"/>
    <lineage>
        <taxon>Eukaryota</taxon>
        <taxon>Metazoa</taxon>
        <taxon>Chordata</taxon>
        <taxon>Craniata</taxon>
        <taxon>Vertebrata</taxon>
        <taxon>Euteleostomi</taxon>
        <taxon>Mammalia</taxon>
        <taxon>Eutheria</taxon>
        <taxon>Laurasiatheria</taxon>
        <taxon>Perissodactyla</taxon>
        <taxon>Rhinocerotidae</taxon>
        <taxon>Diceros</taxon>
    </lineage>
</organism>
<keyword evidence="1" id="KW-1133">Transmembrane helix</keyword>
<gene>
    <name evidence="2" type="ORF">HPG69_002284</name>
</gene>
<evidence type="ECO:0000256" key="1">
    <source>
        <dbReference type="SAM" id="Phobius"/>
    </source>
</evidence>
<keyword evidence="3" id="KW-1185">Reference proteome</keyword>
<dbReference type="EMBL" id="JACDTQ010000812">
    <property type="protein sequence ID" value="KAF5925833.1"/>
    <property type="molecule type" value="Genomic_DNA"/>
</dbReference>
<evidence type="ECO:0000313" key="2">
    <source>
        <dbReference type="EMBL" id="KAF5925833.1"/>
    </source>
</evidence>
<feature type="transmembrane region" description="Helical" evidence="1">
    <location>
        <begin position="39"/>
        <end position="60"/>
    </location>
</feature>
<protein>
    <submittedName>
        <fullName evidence="2">Uncharacterized protein</fullName>
    </submittedName>
</protein>
<proteinExistence type="predicted"/>
<dbReference type="AlphaFoldDB" id="A0A7J7FCP5"/>
<dbReference type="Proteomes" id="UP000551758">
    <property type="component" value="Unassembled WGS sequence"/>
</dbReference>
<name>A0A7J7FCP5_DICBM</name>
<keyword evidence="1" id="KW-0472">Membrane</keyword>
<reference evidence="2 3" key="1">
    <citation type="journal article" date="2020" name="Mol. Biol. Evol.">
        <title>Interspecific Gene Flow and the Evolution of Specialization in Black and White Rhinoceros.</title>
        <authorList>
            <person name="Moodley Y."/>
            <person name="Westbury M.V."/>
            <person name="Russo I.M."/>
            <person name="Gopalakrishnan S."/>
            <person name="Rakotoarivelo A."/>
            <person name="Olsen R.A."/>
            <person name="Prost S."/>
            <person name="Tunstall T."/>
            <person name="Ryder O.A."/>
            <person name="Dalen L."/>
            <person name="Bruford M.W."/>
        </authorList>
    </citation>
    <scope>NUCLEOTIDE SEQUENCE [LARGE SCALE GENOMIC DNA]</scope>
    <source>
        <strain evidence="2">SBR-YM</strain>
        <tissue evidence="2">Skin</tissue>
    </source>
</reference>
<sequence length="83" mass="9399">MDSDSDLSIFQQAGDITDELTPVRSQLIFHHQFMLTTGVLASVIKISLKFMFVFVCVNILQFQLYFQSIASCSESKVEETKSD</sequence>
<comment type="caution">
    <text evidence="2">The sequence shown here is derived from an EMBL/GenBank/DDBJ whole genome shotgun (WGS) entry which is preliminary data.</text>
</comment>
<evidence type="ECO:0000313" key="3">
    <source>
        <dbReference type="Proteomes" id="UP000551758"/>
    </source>
</evidence>
<keyword evidence="1" id="KW-0812">Transmembrane</keyword>
<accession>A0A7J7FCP5</accession>